<dbReference type="Pfam" id="PF00334">
    <property type="entry name" value="NDK"/>
    <property type="match status" value="1"/>
</dbReference>
<evidence type="ECO:0000256" key="1">
    <source>
        <dbReference type="ARBA" id="ARBA00008142"/>
    </source>
</evidence>
<comment type="similarity">
    <text evidence="1 6 7">Belongs to the NDK family.</text>
</comment>
<evidence type="ECO:0000256" key="2">
    <source>
        <dbReference type="ARBA" id="ARBA00022679"/>
    </source>
</evidence>
<dbReference type="Gene3D" id="3.30.70.141">
    <property type="entry name" value="Nucleoside diphosphate kinase-like domain"/>
    <property type="match status" value="1"/>
</dbReference>
<keyword evidence="11" id="KW-1185">Reference proteome</keyword>
<evidence type="ECO:0000256" key="6">
    <source>
        <dbReference type="PROSITE-ProRule" id="PRU00706"/>
    </source>
</evidence>
<keyword evidence="5" id="KW-0067">ATP-binding</keyword>
<evidence type="ECO:0000256" key="4">
    <source>
        <dbReference type="ARBA" id="ARBA00022777"/>
    </source>
</evidence>
<evidence type="ECO:0000313" key="10">
    <source>
        <dbReference type="EMBL" id="CAF1347614.1"/>
    </source>
</evidence>
<dbReference type="GO" id="GO:0006228">
    <property type="term" value="P:UTP biosynthetic process"/>
    <property type="evidence" value="ECO:0007669"/>
    <property type="project" value="InterPro"/>
</dbReference>
<keyword evidence="8" id="KW-0812">Transmembrane</keyword>
<keyword evidence="2" id="KW-0808">Transferase</keyword>
<feature type="domain" description="Nucleoside diphosphate kinase-like" evidence="9">
    <location>
        <begin position="239"/>
        <end position="372"/>
    </location>
</feature>
<reference evidence="10" key="1">
    <citation type="submission" date="2021-02" db="EMBL/GenBank/DDBJ databases">
        <authorList>
            <person name="Nowell W R."/>
        </authorList>
    </citation>
    <scope>NUCLEOTIDE SEQUENCE</scope>
</reference>
<keyword evidence="3" id="KW-0547">Nucleotide-binding</keyword>
<name>A0A815H099_ADIRI</name>
<feature type="transmembrane region" description="Helical" evidence="8">
    <location>
        <begin position="161"/>
        <end position="181"/>
    </location>
</feature>
<dbReference type="PANTHER" id="PTHR46161">
    <property type="entry name" value="NUCLEOSIDE DIPHOSPHATE KINASE"/>
    <property type="match status" value="1"/>
</dbReference>
<feature type="transmembrane region" description="Helical" evidence="8">
    <location>
        <begin position="131"/>
        <end position="152"/>
    </location>
</feature>
<dbReference type="GO" id="GO:0004550">
    <property type="term" value="F:nucleoside diphosphate kinase activity"/>
    <property type="evidence" value="ECO:0007669"/>
    <property type="project" value="InterPro"/>
</dbReference>
<evidence type="ECO:0000256" key="3">
    <source>
        <dbReference type="ARBA" id="ARBA00022741"/>
    </source>
</evidence>
<feature type="transmembrane region" description="Helical" evidence="8">
    <location>
        <begin position="62"/>
        <end position="81"/>
    </location>
</feature>
<dbReference type="EMBL" id="CAJNOR010002844">
    <property type="protein sequence ID" value="CAF1347614.1"/>
    <property type="molecule type" value="Genomic_DNA"/>
</dbReference>
<feature type="transmembrane region" description="Helical" evidence="8">
    <location>
        <begin position="93"/>
        <end position="111"/>
    </location>
</feature>
<dbReference type="InterPro" id="IPR001564">
    <property type="entry name" value="Nucleoside_diP_kinase"/>
</dbReference>
<organism evidence="10 11">
    <name type="scientific">Adineta ricciae</name>
    <name type="common">Rotifer</name>
    <dbReference type="NCBI Taxonomy" id="249248"/>
    <lineage>
        <taxon>Eukaryota</taxon>
        <taxon>Metazoa</taxon>
        <taxon>Spiralia</taxon>
        <taxon>Gnathifera</taxon>
        <taxon>Rotifera</taxon>
        <taxon>Eurotatoria</taxon>
        <taxon>Bdelloidea</taxon>
        <taxon>Adinetida</taxon>
        <taxon>Adinetidae</taxon>
        <taxon>Adineta</taxon>
    </lineage>
</organism>
<dbReference type="AlphaFoldDB" id="A0A815H099"/>
<evidence type="ECO:0000256" key="5">
    <source>
        <dbReference type="ARBA" id="ARBA00022840"/>
    </source>
</evidence>
<proteinExistence type="inferred from homology"/>
<dbReference type="SMART" id="SM00562">
    <property type="entry name" value="NDK"/>
    <property type="match status" value="1"/>
</dbReference>
<gene>
    <name evidence="10" type="ORF">XAT740_LOCUS31305</name>
</gene>
<dbReference type="InterPro" id="IPR034907">
    <property type="entry name" value="NDK-like_dom"/>
</dbReference>
<evidence type="ECO:0000256" key="8">
    <source>
        <dbReference type="SAM" id="Phobius"/>
    </source>
</evidence>
<dbReference type="GO" id="GO:0006241">
    <property type="term" value="P:CTP biosynthetic process"/>
    <property type="evidence" value="ECO:0007669"/>
    <property type="project" value="InterPro"/>
</dbReference>
<dbReference type="InterPro" id="IPR036850">
    <property type="entry name" value="NDK-like_dom_sf"/>
</dbReference>
<keyword evidence="8" id="KW-0472">Membrane</keyword>
<evidence type="ECO:0000256" key="7">
    <source>
        <dbReference type="RuleBase" id="RU004011"/>
    </source>
</evidence>
<comment type="caution">
    <text evidence="10">The sequence shown here is derived from an EMBL/GenBank/DDBJ whole genome shotgun (WGS) entry which is preliminary data.</text>
</comment>
<sequence>MATVNDNTSSSVAEEDINRNKSFKLYQTIAYAICVVTCHLGLYLGLIALFYCWFVGSLLGLSYAISALMNSICSFFVFWHLKGQTPNDLERRDYLVCCINGALIFGSFLGIKSHEIQLMIDLQTPTGDWFTRVYSVIHIISFITLSIVKLVLSTKLKSKSLFYDTLSSITGIVLSIALILRDRISISKGEKEIIGFLCMLTVISLPIISFKLIFIGIVYQNKLYRQSFRQESNNTYINVHTTLLSSSHTHEIIELILQRQFIFIKSKRLQLNRERAGEFYREHQGKFFYSRLVHYMSCGPISCHILGRDNAIQEWRSMLGPTKVFKTIFEAENTIRGQHGVTDTRNCGHGSDSTETAQREIKFFFPEFDMKSISKYENLLANNLVFNRDILEHQLPS</sequence>
<feature type="transmembrane region" description="Helical" evidence="8">
    <location>
        <begin position="193"/>
        <end position="219"/>
    </location>
</feature>
<protein>
    <recommendedName>
        <fullName evidence="9">Nucleoside diphosphate kinase-like domain-containing protein</fullName>
    </recommendedName>
</protein>
<comment type="caution">
    <text evidence="6">Lacks conserved residue(s) required for the propagation of feature annotation.</text>
</comment>
<dbReference type="SUPFAM" id="SSF54919">
    <property type="entry name" value="Nucleoside diphosphate kinase, NDK"/>
    <property type="match status" value="1"/>
</dbReference>
<dbReference type="PRINTS" id="PR01243">
    <property type="entry name" value="NUCDPKINASE"/>
</dbReference>
<dbReference type="Proteomes" id="UP000663828">
    <property type="component" value="Unassembled WGS sequence"/>
</dbReference>
<dbReference type="PANTHER" id="PTHR46161:SF3">
    <property type="entry name" value="NUCLEOSIDE DIPHOSPHATE KINASE DDB_G0292928-RELATED"/>
    <property type="match status" value="1"/>
</dbReference>
<dbReference type="PROSITE" id="PS51374">
    <property type="entry name" value="NDPK_LIKE"/>
    <property type="match status" value="1"/>
</dbReference>
<dbReference type="GO" id="GO:0006183">
    <property type="term" value="P:GTP biosynthetic process"/>
    <property type="evidence" value="ECO:0007669"/>
    <property type="project" value="InterPro"/>
</dbReference>
<feature type="transmembrane region" description="Helical" evidence="8">
    <location>
        <begin position="29"/>
        <end position="56"/>
    </location>
</feature>
<keyword evidence="4" id="KW-0418">Kinase</keyword>
<accession>A0A815H099</accession>
<dbReference type="GO" id="GO:0005524">
    <property type="term" value="F:ATP binding"/>
    <property type="evidence" value="ECO:0007669"/>
    <property type="project" value="UniProtKB-KW"/>
</dbReference>
<evidence type="ECO:0000259" key="9">
    <source>
        <dbReference type="SMART" id="SM00562"/>
    </source>
</evidence>
<keyword evidence="8" id="KW-1133">Transmembrane helix</keyword>
<evidence type="ECO:0000313" key="11">
    <source>
        <dbReference type="Proteomes" id="UP000663828"/>
    </source>
</evidence>